<dbReference type="RefSeq" id="WP_264327214.1">
    <property type="nucleotide sequence ID" value="NZ_JADEXQ010000102.1"/>
</dbReference>
<accession>A0A928VTP8</accession>
<dbReference type="PANTHER" id="PTHR34822">
    <property type="entry name" value="GRPB DOMAIN PROTEIN (AFU_ORTHOLOGUE AFUA_1G01530)"/>
    <property type="match status" value="1"/>
</dbReference>
<dbReference type="EMBL" id="JADEXQ010000102">
    <property type="protein sequence ID" value="MBE9032395.1"/>
    <property type="molecule type" value="Genomic_DNA"/>
</dbReference>
<dbReference type="Gene3D" id="3.30.460.10">
    <property type="entry name" value="Beta Polymerase, domain 2"/>
    <property type="match status" value="1"/>
</dbReference>
<dbReference type="Proteomes" id="UP000625316">
    <property type="component" value="Unassembled WGS sequence"/>
</dbReference>
<dbReference type="Pfam" id="PF04229">
    <property type="entry name" value="GrpB"/>
    <property type="match status" value="1"/>
</dbReference>
<evidence type="ECO:0000313" key="2">
    <source>
        <dbReference type="Proteomes" id="UP000625316"/>
    </source>
</evidence>
<keyword evidence="2" id="KW-1185">Reference proteome</keyword>
<gene>
    <name evidence="1" type="ORF">IQ266_21895</name>
</gene>
<reference evidence="1" key="1">
    <citation type="submission" date="2020-10" db="EMBL/GenBank/DDBJ databases">
        <authorList>
            <person name="Castelo-Branco R."/>
            <person name="Eusebio N."/>
            <person name="Adriana R."/>
            <person name="Vieira A."/>
            <person name="Brugerolle De Fraissinette N."/>
            <person name="Rezende De Castro R."/>
            <person name="Schneider M.P."/>
            <person name="Vasconcelos V."/>
            <person name="Leao P.N."/>
        </authorList>
    </citation>
    <scope>NUCLEOTIDE SEQUENCE</scope>
    <source>
        <strain evidence="1">LEGE 11480</strain>
    </source>
</reference>
<protein>
    <submittedName>
        <fullName evidence="1">GrpB family protein</fullName>
    </submittedName>
</protein>
<dbReference type="InterPro" id="IPR043519">
    <property type="entry name" value="NT_sf"/>
</dbReference>
<evidence type="ECO:0000313" key="1">
    <source>
        <dbReference type="EMBL" id="MBE9032395.1"/>
    </source>
</evidence>
<dbReference type="SUPFAM" id="SSF81301">
    <property type="entry name" value="Nucleotidyltransferase"/>
    <property type="match status" value="1"/>
</dbReference>
<dbReference type="InterPro" id="IPR007344">
    <property type="entry name" value="GrpB/CoaE"/>
</dbReference>
<sequence>MDIVEIVDSDPAWPLLFDIERRQLLRVLDGEMWLGIEHFGSTAVPGLAAKPIIDILITVPCLDVARHGFVSSLTDFGYVFWADNPRTDRLFFVKGMPPFGDRRTHHIHVAECPSEMSDRLKFRDYLRQHPSERDAYACLKRSLASQFKFDREAYTAAKSEFVARIMNLVAG</sequence>
<proteinExistence type="predicted"/>
<dbReference type="AlphaFoldDB" id="A0A928VTP8"/>
<name>A0A928VTP8_9CYAN</name>
<organism evidence="1 2">
    <name type="scientific">Romeriopsis navalis LEGE 11480</name>
    <dbReference type="NCBI Taxonomy" id="2777977"/>
    <lineage>
        <taxon>Bacteria</taxon>
        <taxon>Bacillati</taxon>
        <taxon>Cyanobacteriota</taxon>
        <taxon>Cyanophyceae</taxon>
        <taxon>Leptolyngbyales</taxon>
        <taxon>Leptolyngbyaceae</taxon>
        <taxon>Romeriopsis</taxon>
        <taxon>Romeriopsis navalis</taxon>
    </lineage>
</organism>
<dbReference type="PANTHER" id="PTHR34822:SF1">
    <property type="entry name" value="GRPB FAMILY PROTEIN"/>
    <property type="match status" value="1"/>
</dbReference>
<comment type="caution">
    <text evidence="1">The sequence shown here is derived from an EMBL/GenBank/DDBJ whole genome shotgun (WGS) entry which is preliminary data.</text>
</comment>